<reference evidence="8 9" key="1">
    <citation type="submission" date="2010-04" db="EMBL/GenBank/DDBJ databases">
        <authorList>
            <person name="Muzny D."/>
            <person name="Qin X."/>
            <person name="Deng J."/>
            <person name="Jiang H."/>
            <person name="Liu Y."/>
            <person name="Qu J."/>
            <person name="Song X.-Z."/>
            <person name="Zhang L."/>
            <person name="Thornton R."/>
            <person name="Coyle M."/>
            <person name="Francisco L."/>
            <person name="Jackson L."/>
            <person name="Javaid M."/>
            <person name="Korchina V."/>
            <person name="Kovar C."/>
            <person name="Mata R."/>
            <person name="Mathew T."/>
            <person name="Ngo R."/>
            <person name="Nguyen L."/>
            <person name="Nguyen N."/>
            <person name="Okwuonu G."/>
            <person name="Ongeri F."/>
            <person name="Pham C."/>
            <person name="Simmons D."/>
            <person name="Wilczek-Boney K."/>
            <person name="Hale W."/>
            <person name="Jakkamsetti A."/>
            <person name="Pham P."/>
            <person name="Ruth R."/>
            <person name="San Lucas F."/>
            <person name="Warren J."/>
            <person name="Zhang J."/>
            <person name="Zhao Z."/>
            <person name="Zhou C."/>
            <person name="Zhu D."/>
            <person name="Lee S."/>
            <person name="Bess C."/>
            <person name="Blankenburg K."/>
            <person name="Forbes L."/>
            <person name="Fu Q."/>
            <person name="Gubbala S."/>
            <person name="Hirani K."/>
            <person name="Jayaseelan J.C."/>
            <person name="Lara F."/>
            <person name="Munidasa M."/>
            <person name="Palculict T."/>
            <person name="Patil S."/>
            <person name="Pu L.-L."/>
            <person name="Saada N."/>
            <person name="Tang L."/>
            <person name="Weissenberger G."/>
            <person name="Zhu Y."/>
            <person name="Hemphill L."/>
            <person name="Shang Y."/>
            <person name="Youmans B."/>
            <person name="Ayvaz T."/>
            <person name="Ross M."/>
            <person name="Santibanez J."/>
            <person name="Aqrawi P."/>
            <person name="Gross S."/>
            <person name="Joshi V."/>
            <person name="Fowler G."/>
            <person name="Nazareth L."/>
            <person name="Reid J."/>
            <person name="Worley K."/>
            <person name="Petrosino J."/>
            <person name="Highlander S."/>
            <person name="Gibbs R."/>
        </authorList>
    </citation>
    <scope>NUCLEOTIDE SEQUENCE [LARGE SCALE GENOMIC DNA]</scope>
    <source>
        <strain evidence="8 9">DSM 11664</strain>
    </source>
</reference>
<dbReference type="SUPFAM" id="SSF52172">
    <property type="entry name" value="CheY-like"/>
    <property type="match status" value="1"/>
</dbReference>
<dbReference type="PROSITE" id="PS50110">
    <property type="entry name" value="RESPONSE_REGULATORY"/>
    <property type="match status" value="1"/>
</dbReference>
<organism evidence="8 9">
    <name type="scientific">Lactobacillus amylolyticus DSM 11664</name>
    <dbReference type="NCBI Taxonomy" id="585524"/>
    <lineage>
        <taxon>Bacteria</taxon>
        <taxon>Bacillati</taxon>
        <taxon>Bacillota</taxon>
        <taxon>Bacilli</taxon>
        <taxon>Lactobacillales</taxon>
        <taxon>Lactobacillaceae</taxon>
        <taxon>Lactobacillus</taxon>
    </lineage>
</organism>
<keyword evidence="1" id="KW-0597">Phosphoprotein</keyword>
<proteinExistence type="predicted"/>
<dbReference type="eggNOG" id="COG0745">
    <property type="taxonomic scope" value="Bacteria"/>
</dbReference>
<dbReference type="GO" id="GO:0005829">
    <property type="term" value="C:cytosol"/>
    <property type="evidence" value="ECO:0007669"/>
    <property type="project" value="TreeGrafter"/>
</dbReference>
<dbReference type="GO" id="GO:0000156">
    <property type="term" value="F:phosphorelay response regulator activity"/>
    <property type="evidence" value="ECO:0007669"/>
    <property type="project" value="TreeGrafter"/>
</dbReference>
<evidence type="ECO:0000256" key="4">
    <source>
        <dbReference type="ARBA" id="ARBA00023125"/>
    </source>
</evidence>
<dbReference type="AlphaFoldDB" id="D4YTK9"/>
<protein>
    <recommendedName>
        <fullName evidence="7">Response regulatory domain-containing protein</fullName>
    </recommendedName>
</protein>
<evidence type="ECO:0000259" key="7">
    <source>
        <dbReference type="PROSITE" id="PS50110"/>
    </source>
</evidence>
<evidence type="ECO:0000256" key="2">
    <source>
        <dbReference type="ARBA" id="ARBA00023012"/>
    </source>
</evidence>
<dbReference type="InterPro" id="IPR039420">
    <property type="entry name" value="WalR-like"/>
</dbReference>
<keyword evidence="4" id="KW-0238">DNA-binding</keyword>
<dbReference type="GO" id="GO:0000976">
    <property type="term" value="F:transcription cis-regulatory region binding"/>
    <property type="evidence" value="ECO:0007669"/>
    <property type="project" value="TreeGrafter"/>
</dbReference>
<dbReference type="PANTHER" id="PTHR48111">
    <property type="entry name" value="REGULATOR OF RPOS"/>
    <property type="match status" value="1"/>
</dbReference>
<keyword evidence="5" id="KW-0804">Transcription</keyword>
<dbReference type="EMBL" id="ADNY01000031">
    <property type="protein sequence ID" value="EFG55475.1"/>
    <property type="molecule type" value="Genomic_DNA"/>
</dbReference>
<evidence type="ECO:0000313" key="9">
    <source>
        <dbReference type="Proteomes" id="UP000004069"/>
    </source>
</evidence>
<dbReference type="InterPro" id="IPR011006">
    <property type="entry name" value="CheY-like_superfamily"/>
</dbReference>
<dbReference type="GO" id="GO:0006355">
    <property type="term" value="P:regulation of DNA-templated transcription"/>
    <property type="evidence" value="ECO:0007669"/>
    <property type="project" value="TreeGrafter"/>
</dbReference>
<dbReference type="Proteomes" id="UP000004069">
    <property type="component" value="Unassembled WGS sequence"/>
</dbReference>
<keyword evidence="9" id="KW-1185">Reference proteome</keyword>
<evidence type="ECO:0000256" key="5">
    <source>
        <dbReference type="ARBA" id="ARBA00023163"/>
    </source>
</evidence>
<comment type="caution">
    <text evidence="8">The sequence shown here is derived from an EMBL/GenBank/DDBJ whole genome shotgun (WGS) entry which is preliminary data.</text>
</comment>
<sequence length="60" mass="6826">MLPIYDGITVLRRIRKQSDVPIIMLTAKDSTSDISSALDQGLDDYITKPFDIEVLFARIR</sequence>
<keyword evidence="2" id="KW-0902">Two-component regulatory system</keyword>
<dbReference type="PANTHER" id="PTHR48111:SF22">
    <property type="entry name" value="REGULATOR OF RPOS"/>
    <property type="match status" value="1"/>
</dbReference>
<evidence type="ECO:0000256" key="6">
    <source>
        <dbReference type="PROSITE-ProRule" id="PRU00169"/>
    </source>
</evidence>
<evidence type="ECO:0000313" key="8">
    <source>
        <dbReference type="EMBL" id="EFG55475.1"/>
    </source>
</evidence>
<comment type="caution">
    <text evidence="6">Lacks conserved residue(s) required for the propagation of feature annotation.</text>
</comment>
<evidence type="ECO:0000256" key="1">
    <source>
        <dbReference type="ARBA" id="ARBA00022553"/>
    </source>
</evidence>
<accession>D4YTK9</accession>
<dbReference type="InterPro" id="IPR001789">
    <property type="entry name" value="Sig_transdc_resp-reg_receiver"/>
</dbReference>
<dbReference type="Pfam" id="PF00072">
    <property type="entry name" value="Response_reg"/>
    <property type="match status" value="1"/>
</dbReference>
<dbReference type="PATRIC" id="fig|585524.9.peg.459"/>
<dbReference type="GO" id="GO:0032993">
    <property type="term" value="C:protein-DNA complex"/>
    <property type="evidence" value="ECO:0007669"/>
    <property type="project" value="TreeGrafter"/>
</dbReference>
<gene>
    <name evidence="8" type="ORF">HMPREF0493_0870</name>
</gene>
<dbReference type="Gene3D" id="3.40.50.2300">
    <property type="match status" value="1"/>
</dbReference>
<name>D4YTK9_9LACO</name>
<keyword evidence="3" id="KW-0805">Transcription regulation</keyword>
<feature type="domain" description="Response regulatory" evidence="7">
    <location>
        <begin position="1"/>
        <end position="60"/>
    </location>
</feature>
<evidence type="ECO:0000256" key="3">
    <source>
        <dbReference type="ARBA" id="ARBA00023015"/>
    </source>
</evidence>